<comment type="caution">
    <text evidence="1">The sequence shown here is derived from an EMBL/GenBank/DDBJ whole genome shotgun (WGS) entry which is preliminary data.</text>
</comment>
<dbReference type="GO" id="GO:0051213">
    <property type="term" value="F:dioxygenase activity"/>
    <property type="evidence" value="ECO:0007669"/>
    <property type="project" value="UniProtKB-KW"/>
</dbReference>
<reference evidence="1" key="2">
    <citation type="submission" date="2023-06" db="EMBL/GenBank/DDBJ databases">
        <authorList>
            <person name="Ma L."/>
            <person name="Liu K.-W."/>
            <person name="Li Z."/>
            <person name="Hsiao Y.-Y."/>
            <person name="Qi Y."/>
            <person name="Fu T."/>
            <person name="Tang G."/>
            <person name="Zhang D."/>
            <person name="Sun W.-H."/>
            <person name="Liu D.-K."/>
            <person name="Li Y."/>
            <person name="Chen G.-Z."/>
            <person name="Liu X.-D."/>
            <person name="Liao X.-Y."/>
            <person name="Jiang Y.-T."/>
            <person name="Yu X."/>
            <person name="Hao Y."/>
            <person name="Huang J."/>
            <person name="Zhao X.-W."/>
            <person name="Ke S."/>
            <person name="Chen Y.-Y."/>
            <person name="Wu W.-L."/>
            <person name="Hsu J.-L."/>
            <person name="Lin Y.-F."/>
            <person name="Huang M.-D."/>
            <person name="Li C.-Y."/>
            <person name="Huang L."/>
            <person name="Wang Z.-W."/>
            <person name="Zhao X."/>
            <person name="Zhong W.-Y."/>
            <person name="Peng D.-H."/>
            <person name="Ahmad S."/>
            <person name="Lan S."/>
            <person name="Zhang J.-S."/>
            <person name="Tsai W.-C."/>
            <person name="Van De Peer Y."/>
            <person name="Liu Z.-J."/>
        </authorList>
    </citation>
    <scope>NUCLEOTIDE SEQUENCE</scope>
    <source>
        <strain evidence="1">CP</strain>
        <tissue evidence="1">Leaves</tissue>
    </source>
</reference>
<name>A0AAV9BYR1_ACOCL</name>
<accession>A0AAV9BYR1</accession>
<dbReference type="EMBL" id="JAUJYO010000022">
    <property type="protein sequence ID" value="KAK1282073.1"/>
    <property type="molecule type" value="Genomic_DNA"/>
</dbReference>
<protein>
    <submittedName>
        <fullName evidence="1">Carotenoid 9,10(9',10')-cleavage dioxygenase</fullName>
    </submittedName>
</protein>
<reference evidence="1" key="1">
    <citation type="journal article" date="2023" name="Nat. Commun.">
        <title>Diploid and tetraploid genomes of Acorus and the evolution of monocots.</title>
        <authorList>
            <person name="Ma L."/>
            <person name="Liu K.W."/>
            <person name="Li Z."/>
            <person name="Hsiao Y.Y."/>
            <person name="Qi Y."/>
            <person name="Fu T."/>
            <person name="Tang G.D."/>
            <person name="Zhang D."/>
            <person name="Sun W.H."/>
            <person name="Liu D.K."/>
            <person name="Li Y."/>
            <person name="Chen G.Z."/>
            <person name="Liu X.D."/>
            <person name="Liao X.Y."/>
            <person name="Jiang Y.T."/>
            <person name="Yu X."/>
            <person name="Hao Y."/>
            <person name="Huang J."/>
            <person name="Zhao X.W."/>
            <person name="Ke S."/>
            <person name="Chen Y.Y."/>
            <person name="Wu W.L."/>
            <person name="Hsu J.L."/>
            <person name="Lin Y.F."/>
            <person name="Huang M.D."/>
            <person name="Li C.Y."/>
            <person name="Huang L."/>
            <person name="Wang Z.W."/>
            <person name="Zhao X."/>
            <person name="Zhong W.Y."/>
            <person name="Peng D.H."/>
            <person name="Ahmad S."/>
            <person name="Lan S."/>
            <person name="Zhang J.S."/>
            <person name="Tsai W.C."/>
            <person name="Van de Peer Y."/>
            <person name="Liu Z.J."/>
        </authorList>
    </citation>
    <scope>NUCLEOTIDE SEQUENCE</scope>
    <source>
        <strain evidence="1">CP</strain>
    </source>
</reference>
<keyword evidence="1" id="KW-0223">Dioxygenase</keyword>
<keyword evidence="2" id="KW-1185">Reference proteome</keyword>
<sequence length="76" mass="8452">MGVEKEEEVTRGGIRAVEPRPRKGVSSRIVDWLERAVVYLTYDKSKPQHYLAGNFAPVADETPPCTDLIVRGSLPV</sequence>
<dbReference type="Proteomes" id="UP001180020">
    <property type="component" value="Unassembled WGS sequence"/>
</dbReference>
<dbReference type="AlphaFoldDB" id="A0AAV9BYR1"/>
<proteinExistence type="predicted"/>
<organism evidence="1 2">
    <name type="scientific">Acorus calamus</name>
    <name type="common">Sweet flag</name>
    <dbReference type="NCBI Taxonomy" id="4465"/>
    <lineage>
        <taxon>Eukaryota</taxon>
        <taxon>Viridiplantae</taxon>
        <taxon>Streptophyta</taxon>
        <taxon>Embryophyta</taxon>
        <taxon>Tracheophyta</taxon>
        <taxon>Spermatophyta</taxon>
        <taxon>Magnoliopsida</taxon>
        <taxon>Liliopsida</taxon>
        <taxon>Acoraceae</taxon>
        <taxon>Acorus</taxon>
    </lineage>
</organism>
<keyword evidence="1" id="KW-0560">Oxidoreductase</keyword>
<gene>
    <name evidence="1" type="primary">CCD</name>
    <name evidence="1" type="ORF">QJS10_CPB22g01370</name>
</gene>
<evidence type="ECO:0000313" key="1">
    <source>
        <dbReference type="EMBL" id="KAK1282073.1"/>
    </source>
</evidence>
<evidence type="ECO:0000313" key="2">
    <source>
        <dbReference type="Proteomes" id="UP001180020"/>
    </source>
</evidence>